<feature type="transmembrane region" description="Helical" evidence="4">
    <location>
        <begin position="306"/>
        <end position="329"/>
    </location>
</feature>
<dbReference type="Proteomes" id="UP001391051">
    <property type="component" value="Unassembled WGS sequence"/>
</dbReference>
<feature type="transmembrane region" description="Helical" evidence="4">
    <location>
        <begin position="372"/>
        <end position="392"/>
    </location>
</feature>
<feature type="region of interest" description="Disordered" evidence="3">
    <location>
        <begin position="1"/>
        <end position="71"/>
    </location>
</feature>
<evidence type="ECO:0000256" key="2">
    <source>
        <dbReference type="ARBA" id="ARBA00006727"/>
    </source>
</evidence>
<keyword evidence="4" id="KW-0472">Membrane</keyword>
<dbReference type="GeneID" id="92078778"/>
<keyword evidence="4" id="KW-0812">Transmembrane</keyword>
<protein>
    <submittedName>
        <fullName evidence="6">MFS-type transporter</fullName>
    </submittedName>
</protein>
<reference evidence="6 7" key="1">
    <citation type="submission" date="2023-01" db="EMBL/GenBank/DDBJ databases">
        <title>Analysis of 21 Apiospora genomes using comparative genomics revels a genus with tremendous synthesis potential of carbohydrate active enzymes and secondary metabolites.</title>
        <authorList>
            <person name="Sorensen T."/>
        </authorList>
    </citation>
    <scope>NUCLEOTIDE SEQUENCE [LARGE SCALE GENOMIC DNA]</scope>
    <source>
        <strain evidence="6 7">CBS 24483</strain>
    </source>
</reference>
<dbReference type="InterPro" id="IPR020846">
    <property type="entry name" value="MFS_dom"/>
</dbReference>
<feature type="transmembrane region" description="Helical" evidence="4">
    <location>
        <begin position="173"/>
        <end position="194"/>
    </location>
</feature>
<feature type="transmembrane region" description="Helical" evidence="4">
    <location>
        <begin position="146"/>
        <end position="166"/>
    </location>
</feature>
<evidence type="ECO:0000259" key="5">
    <source>
        <dbReference type="PROSITE" id="PS50850"/>
    </source>
</evidence>
<dbReference type="RefSeq" id="XP_066698114.1">
    <property type="nucleotide sequence ID" value="XM_066845716.1"/>
</dbReference>
<feature type="transmembrane region" description="Helical" evidence="4">
    <location>
        <begin position="108"/>
        <end position="126"/>
    </location>
</feature>
<keyword evidence="4" id="KW-1133">Transmembrane helix</keyword>
<feature type="transmembrane region" description="Helical" evidence="4">
    <location>
        <begin position="434"/>
        <end position="455"/>
    </location>
</feature>
<accession>A0ABR1Q7Y3</accession>
<sequence>MGIINEKDDERSPPKIIETAAPHGPGGPGTPIRSDVPDDTDGESIPPLPSRDDGALRPSRTGERGSYIPRASEDLRRVASNALTQVATRLTTRDLPEPPPPPDGGRKAWTQVACGWLVIFTTWGYVNSFGAFQTHYTLTMDKTPSQISWIGSVQTFLTLIIGAFSGRLLDAGLFLPTFLVGAVLQVLGMFLMSISTSYWSLMLTQGILTGIGGGIFFTPSLALVATYFKDRRALAVGLATTGNSAGGIIYPLVVRQLIPTLGFGWTARVLAFINLGCLAVVFAFMRPRLPPRKSGPLVDVSAFKEVVYVGFVAGLFCLMWANYYAFYYIASYGNEVLGLDYSKASILVIILNGAGMPFRVIPPLVADRIGPINVLIPVAFFWTIVTWCWFAVGSVTQYYVFTVFYGISAGAFQCLIPTTVASITERLDMVGTRLGMAFAVVSFASLTGPPIGGALQGAMGGSYTGAHAWAAAVTTLSMVMFGFARFHLSGWQVAKKC</sequence>
<dbReference type="InterPro" id="IPR011701">
    <property type="entry name" value="MFS"/>
</dbReference>
<comment type="caution">
    <text evidence="6">The sequence shown here is derived from an EMBL/GenBank/DDBJ whole genome shotgun (WGS) entry which is preliminary data.</text>
</comment>
<dbReference type="SUPFAM" id="SSF103473">
    <property type="entry name" value="MFS general substrate transporter"/>
    <property type="match status" value="1"/>
</dbReference>
<dbReference type="InterPro" id="IPR050327">
    <property type="entry name" value="Proton-linked_MCT"/>
</dbReference>
<feature type="domain" description="Major facilitator superfamily (MFS) profile" evidence="5">
    <location>
        <begin position="108"/>
        <end position="489"/>
    </location>
</feature>
<dbReference type="InterPro" id="IPR036259">
    <property type="entry name" value="MFS_trans_sf"/>
</dbReference>
<dbReference type="PROSITE" id="PS50850">
    <property type="entry name" value="MFS"/>
    <property type="match status" value="1"/>
</dbReference>
<proteinExistence type="inferred from homology"/>
<feature type="region of interest" description="Disordered" evidence="3">
    <location>
        <begin position="87"/>
        <end position="106"/>
    </location>
</feature>
<dbReference type="Pfam" id="PF07690">
    <property type="entry name" value="MFS_1"/>
    <property type="match status" value="1"/>
</dbReference>
<feature type="compositionally biased region" description="Basic and acidic residues" evidence="3">
    <location>
        <begin position="1"/>
        <end position="13"/>
    </location>
</feature>
<evidence type="ECO:0000256" key="4">
    <source>
        <dbReference type="SAM" id="Phobius"/>
    </source>
</evidence>
<comment type="similarity">
    <text evidence="2">Belongs to the major facilitator superfamily. Monocarboxylate porter (TC 2.A.1.13) family.</text>
</comment>
<gene>
    <name evidence="6" type="ORF">PG986_009494</name>
</gene>
<feature type="transmembrane region" description="Helical" evidence="4">
    <location>
        <begin position="467"/>
        <end position="486"/>
    </location>
</feature>
<feature type="transmembrane region" description="Helical" evidence="4">
    <location>
        <begin position="234"/>
        <end position="253"/>
    </location>
</feature>
<feature type="compositionally biased region" description="Basic and acidic residues" evidence="3">
    <location>
        <begin position="50"/>
        <end position="63"/>
    </location>
</feature>
<evidence type="ECO:0000313" key="7">
    <source>
        <dbReference type="Proteomes" id="UP001391051"/>
    </source>
</evidence>
<feature type="transmembrane region" description="Helical" evidence="4">
    <location>
        <begin position="206"/>
        <end position="227"/>
    </location>
</feature>
<dbReference type="PANTHER" id="PTHR11360">
    <property type="entry name" value="MONOCARBOXYLATE TRANSPORTER"/>
    <property type="match status" value="1"/>
</dbReference>
<comment type="subcellular location">
    <subcellularLocation>
        <location evidence="1">Membrane</location>
        <topology evidence="1">Multi-pass membrane protein</topology>
    </subcellularLocation>
</comment>
<evidence type="ECO:0000256" key="1">
    <source>
        <dbReference type="ARBA" id="ARBA00004141"/>
    </source>
</evidence>
<dbReference type="EMBL" id="JAQQWE010000006">
    <property type="protein sequence ID" value="KAK7948608.1"/>
    <property type="molecule type" value="Genomic_DNA"/>
</dbReference>
<feature type="transmembrane region" description="Helical" evidence="4">
    <location>
        <begin position="398"/>
        <end position="422"/>
    </location>
</feature>
<organism evidence="6 7">
    <name type="scientific">Apiospora aurea</name>
    <dbReference type="NCBI Taxonomy" id="335848"/>
    <lineage>
        <taxon>Eukaryota</taxon>
        <taxon>Fungi</taxon>
        <taxon>Dikarya</taxon>
        <taxon>Ascomycota</taxon>
        <taxon>Pezizomycotina</taxon>
        <taxon>Sordariomycetes</taxon>
        <taxon>Xylariomycetidae</taxon>
        <taxon>Amphisphaeriales</taxon>
        <taxon>Apiosporaceae</taxon>
        <taxon>Apiospora</taxon>
    </lineage>
</organism>
<evidence type="ECO:0000256" key="3">
    <source>
        <dbReference type="SAM" id="MobiDB-lite"/>
    </source>
</evidence>
<dbReference type="Gene3D" id="1.20.1250.20">
    <property type="entry name" value="MFS general substrate transporter like domains"/>
    <property type="match status" value="2"/>
</dbReference>
<evidence type="ECO:0000313" key="6">
    <source>
        <dbReference type="EMBL" id="KAK7948608.1"/>
    </source>
</evidence>
<keyword evidence="7" id="KW-1185">Reference proteome</keyword>
<feature type="transmembrane region" description="Helical" evidence="4">
    <location>
        <begin position="265"/>
        <end position="285"/>
    </location>
</feature>
<dbReference type="PANTHER" id="PTHR11360:SF130">
    <property type="entry name" value="MAJOR FACILITATOR SUPERFAMILY (MFS) PROFILE DOMAIN-CONTAINING PROTEIN-RELATED"/>
    <property type="match status" value="1"/>
</dbReference>
<feature type="transmembrane region" description="Helical" evidence="4">
    <location>
        <begin position="341"/>
        <end position="360"/>
    </location>
</feature>
<name>A0ABR1Q7Y3_9PEZI</name>